<name>A0A9J6FLZ0_HAELO</name>
<dbReference type="VEuPathDB" id="VectorBase:HLOH_058319"/>
<reference evidence="1 2" key="1">
    <citation type="journal article" date="2020" name="Cell">
        <title>Large-Scale Comparative Analyses of Tick Genomes Elucidate Their Genetic Diversity and Vector Capacities.</title>
        <authorList>
            <consortium name="Tick Genome and Microbiome Consortium (TIGMIC)"/>
            <person name="Jia N."/>
            <person name="Wang J."/>
            <person name="Shi W."/>
            <person name="Du L."/>
            <person name="Sun Y."/>
            <person name="Zhan W."/>
            <person name="Jiang J.F."/>
            <person name="Wang Q."/>
            <person name="Zhang B."/>
            <person name="Ji P."/>
            <person name="Bell-Sakyi L."/>
            <person name="Cui X.M."/>
            <person name="Yuan T.T."/>
            <person name="Jiang B.G."/>
            <person name="Yang W.F."/>
            <person name="Lam T.T."/>
            <person name="Chang Q.C."/>
            <person name="Ding S.J."/>
            <person name="Wang X.J."/>
            <person name="Zhu J.G."/>
            <person name="Ruan X.D."/>
            <person name="Zhao L."/>
            <person name="Wei J.T."/>
            <person name="Ye R.Z."/>
            <person name="Que T.C."/>
            <person name="Du C.H."/>
            <person name="Zhou Y.H."/>
            <person name="Cheng J.X."/>
            <person name="Dai P.F."/>
            <person name="Guo W.B."/>
            <person name="Han X.H."/>
            <person name="Huang E.J."/>
            <person name="Li L.F."/>
            <person name="Wei W."/>
            <person name="Gao Y.C."/>
            <person name="Liu J.Z."/>
            <person name="Shao H.Z."/>
            <person name="Wang X."/>
            <person name="Wang C.C."/>
            <person name="Yang T.C."/>
            <person name="Huo Q.B."/>
            <person name="Li W."/>
            <person name="Chen H.Y."/>
            <person name="Chen S.E."/>
            <person name="Zhou L.G."/>
            <person name="Ni X.B."/>
            <person name="Tian J.H."/>
            <person name="Sheng Y."/>
            <person name="Liu T."/>
            <person name="Pan Y.S."/>
            <person name="Xia L.Y."/>
            <person name="Li J."/>
            <person name="Zhao F."/>
            <person name="Cao W.C."/>
        </authorList>
    </citation>
    <scope>NUCLEOTIDE SEQUENCE [LARGE SCALE GENOMIC DNA]</scope>
    <source>
        <strain evidence="1">HaeL-2018</strain>
    </source>
</reference>
<proteinExistence type="predicted"/>
<accession>A0A9J6FLZ0</accession>
<comment type="caution">
    <text evidence="1">The sequence shown here is derived from an EMBL/GenBank/DDBJ whole genome shotgun (WGS) entry which is preliminary data.</text>
</comment>
<dbReference type="AlphaFoldDB" id="A0A9J6FLZ0"/>
<dbReference type="EMBL" id="JABSTR010000004">
    <property type="protein sequence ID" value="KAH9367206.1"/>
    <property type="molecule type" value="Genomic_DNA"/>
</dbReference>
<protein>
    <submittedName>
        <fullName evidence="1">Uncharacterized protein</fullName>
    </submittedName>
</protein>
<gene>
    <name evidence="1" type="ORF">HPB48_003224</name>
</gene>
<evidence type="ECO:0000313" key="1">
    <source>
        <dbReference type="EMBL" id="KAH9367206.1"/>
    </source>
</evidence>
<dbReference type="Proteomes" id="UP000821853">
    <property type="component" value="Chromosome 2"/>
</dbReference>
<sequence>MSKFWDFDGYVKGSNEDFRSYVERFKHYWKVTQIEDDSLKKFAFITALGKHSYKTLKDLLLPSSPEEQSLEDLVKVLKEH</sequence>
<organism evidence="1 2">
    <name type="scientific">Haemaphysalis longicornis</name>
    <name type="common">Bush tick</name>
    <dbReference type="NCBI Taxonomy" id="44386"/>
    <lineage>
        <taxon>Eukaryota</taxon>
        <taxon>Metazoa</taxon>
        <taxon>Ecdysozoa</taxon>
        <taxon>Arthropoda</taxon>
        <taxon>Chelicerata</taxon>
        <taxon>Arachnida</taxon>
        <taxon>Acari</taxon>
        <taxon>Parasitiformes</taxon>
        <taxon>Ixodida</taxon>
        <taxon>Ixodoidea</taxon>
        <taxon>Ixodidae</taxon>
        <taxon>Haemaphysalinae</taxon>
        <taxon>Haemaphysalis</taxon>
    </lineage>
</organism>
<keyword evidence="2" id="KW-1185">Reference proteome</keyword>
<evidence type="ECO:0000313" key="2">
    <source>
        <dbReference type="Proteomes" id="UP000821853"/>
    </source>
</evidence>